<organism evidence="2 3">
    <name type="scientific">Dryococelus australis</name>
    <dbReference type="NCBI Taxonomy" id="614101"/>
    <lineage>
        <taxon>Eukaryota</taxon>
        <taxon>Metazoa</taxon>
        <taxon>Ecdysozoa</taxon>
        <taxon>Arthropoda</taxon>
        <taxon>Hexapoda</taxon>
        <taxon>Insecta</taxon>
        <taxon>Pterygota</taxon>
        <taxon>Neoptera</taxon>
        <taxon>Polyneoptera</taxon>
        <taxon>Phasmatodea</taxon>
        <taxon>Verophasmatodea</taxon>
        <taxon>Anareolatae</taxon>
        <taxon>Phasmatidae</taxon>
        <taxon>Eurycanthinae</taxon>
        <taxon>Dryococelus</taxon>
    </lineage>
</organism>
<protein>
    <submittedName>
        <fullName evidence="2">Uncharacterized protein</fullName>
    </submittedName>
</protein>
<feature type="region of interest" description="Disordered" evidence="1">
    <location>
        <begin position="371"/>
        <end position="409"/>
    </location>
</feature>
<comment type="caution">
    <text evidence="2">The sequence shown here is derived from an EMBL/GenBank/DDBJ whole genome shotgun (WGS) entry which is preliminary data.</text>
</comment>
<evidence type="ECO:0000256" key="1">
    <source>
        <dbReference type="SAM" id="MobiDB-lite"/>
    </source>
</evidence>
<dbReference type="EMBL" id="JARBHB010000001">
    <property type="protein sequence ID" value="KAJ8897584.1"/>
    <property type="molecule type" value="Genomic_DNA"/>
</dbReference>
<sequence length="480" mass="53188">MCILQRHWNGAQLVRTVPQCRPWNARVSAFVSRRSCVTESRTCRRPFNQRADDEGTACRAVGATSSWYHAGGTQPFPTLTPPGHSSCVWKRLVTYLPAGSPANKEPFAACSRQPAARTFPGPHAADQRVVGPHGWNRLTYLLCSLASYGGRGGKVARLLTSHLSLVVGATLQMLDFRNRLVKDRGLSELSFILKIFAFFSRLSASDSFRPRSPPTEEYTTRIQVDVMQGFQKCSSYREQRIYVPDFLFPGEGSWRPLQAGNVRGSGEARVMAMFRGTGAEVLVQAVWREHCTQVTSLALSGDDALYVRGNAALVAPASRPQTPRGKLPVGGTWKLSLQKLVDQSAKGRQQNFIKAVMPIMIFEVTMEQRQNARAEKRENPEETRQLAASSGTIKSRPHSSPAVDMHCDSLGRSRRSGIDVYPQEPQAHLLPQRGTCNLFMQILREALQFPEQHSNARAGATGDPRENPLIRGIVRQGSHV</sequence>
<dbReference type="Proteomes" id="UP001159363">
    <property type="component" value="Chromosome 1"/>
</dbReference>
<gene>
    <name evidence="2" type="ORF">PR048_002933</name>
</gene>
<name>A0ABQ9ILR2_9NEOP</name>
<proteinExistence type="predicted"/>
<evidence type="ECO:0000313" key="3">
    <source>
        <dbReference type="Proteomes" id="UP001159363"/>
    </source>
</evidence>
<reference evidence="2 3" key="1">
    <citation type="submission" date="2023-02" db="EMBL/GenBank/DDBJ databases">
        <title>LHISI_Scaffold_Assembly.</title>
        <authorList>
            <person name="Stuart O.P."/>
            <person name="Cleave R."/>
            <person name="Magrath M.J.L."/>
            <person name="Mikheyev A.S."/>
        </authorList>
    </citation>
    <scope>NUCLEOTIDE SEQUENCE [LARGE SCALE GENOMIC DNA]</scope>
    <source>
        <strain evidence="2">Daus_M_001</strain>
        <tissue evidence="2">Leg muscle</tissue>
    </source>
</reference>
<accession>A0ABQ9ILR2</accession>
<feature type="compositionally biased region" description="Basic and acidic residues" evidence="1">
    <location>
        <begin position="371"/>
        <end position="384"/>
    </location>
</feature>
<keyword evidence="3" id="KW-1185">Reference proteome</keyword>
<evidence type="ECO:0000313" key="2">
    <source>
        <dbReference type="EMBL" id="KAJ8897584.1"/>
    </source>
</evidence>